<organism evidence="2 3">
    <name type="scientific">Frischella japonica</name>
    <dbReference type="NCBI Taxonomy" id="2741544"/>
    <lineage>
        <taxon>Bacteria</taxon>
        <taxon>Pseudomonadati</taxon>
        <taxon>Pseudomonadota</taxon>
        <taxon>Gammaproteobacteria</taxon>
        <taxon>Orbales</taxon>
        <taxon>Orbaceae</taxon>
        <taxon>Frischella</taxon>
    </lineage>
</organism>
<keyword evidence="1" id="KW-1133">Transmembrane helix</keyword>
<feature type="transmembrane region" description="Helical" evidence="1">
    <location>
        <begin position="122"/>
        <end position="141"/>
    </location>
</feature>
<feature type="transmembrane region" description="Helical" evidence="1">
    <location>
        <begin position="209"/>
        <end position="235"/>
    </location>
</feature>
<feature type="transmembrane region" description="Helical" evidence="1">
    <location>
        <begin position="242"/>
        <end position="264"/>
    </location>
</feature>
<proteinExistence type="predicted"/>
<accession>A0ABR7QZ16</accession>
<feature type="transmembrane region" description="Helical" evidence="1">
    <location>
        <begin position="98"/>
        <end position="115"/>
    </location>
</feature>
<evidence type="ECO:0000256" key="1">
    <source>
        <dbReference type="SAM" id="Phobius"/>
    </source>
</evidence>
<dbReference type="RefSeq" id="WP_187755897.1">
    <property type="nucleotide sequence ID" value="NZ_JABURY010000018.1"/>
</dbReference>
<keyword evidence="1" id="KW-0472">Membrane</keyword>
<sequence>MLKVNNVSVNNHFNRIVAKEGTGLSCLRWLIAFFFIATPFNPSIDDTTIYLWLPMICCDKEFVLKLIERINLKYVLLLFLWLTGCLLSLKFNLTIKCFSISLGVAYIFFIGEAIIKKIYACFLFSAIFCIIQFVTYFYSPVLASSLGPEQMSLALWGEYATLTFTNQYVLFLFPRMSGLSREAGFFVSLLCIVFLIRKQYGKMTFVENVIFLLGFLFSLSKISILGLLLPILFLFKNFINKIPVFLTFLVLFLVYCYIAVYLNIGSTNYFYDNESIAHRFSAAYLVFNMQEKYLLSGCPVDFNCFNSESMALVDYLVNERHLYPSIGFIGLILDFGLFGIILICFSVVILKLDSFKFFILVLFTSTVYILTVDNFIILLYYYLIMLDSKEK</sequence>
<feature type="transmembrane region" description="Helical" evidence="1">
    <location>
        <begin position="179"/>
        <end position="197"/>
    </location>
</feature>
<reference evidence="2 3" key="1">
    <citation type="submission" date="2020-06" db="EMBL/GenBank/DDBJ databases">
        <title>Frischella cerana isolated from Apis cerana gut homogenate.</title>
        <authorList>
            <person name="Wolter L.A."/>
            <person name="Suenami S."/>
            <person name="Miyazaki R."/>
        </authorList>
    </citation>
    <scope>NUCLEOTIDE SEQUENCE [LARGE SCALE GENOMIC DNA]</scope>
    <source>
        <strain evidence="2 3">Ac13</strain>
    </source>
</reference>
<gene>
    <name evidence="2" type="ORF">FcAc13_09070</name>
</gene>
<feature type="transmembrane region" description="Helical" evidence="1">
    <location>
        <begin position="357"/>
        <end position="383"/>
    </location>
</feature>
<evidence type="ECO:0000313" key="3">
    <source>
        <dbReference type="Proteomes" id="UP000651208"/>
    </source>
</evidence>
<evidence type="ECO:0000313" key="2">
    <source>
        <dbReference type="EMBL" id="MBC9131456.1"/>
    </source>
</evidence>
<protein>
    <submittedName>
        <fullName evidence="2">Uncharacterized protein</fullName>
    </submittedName>
</protein>
<keyword evidence="3" id="KW-1185">Reference proteome</keyword>
<keyword evidence="1" id="KW-0812">Transmembrane</keyword>
<dbReference type="EMBL" id="JABURY010000018">
    <property type="protein sequence ID" value="MBC9131456.1"/>
    <property type="molecule type" value="Genomic_DNA"/>
</dbReference>
<feature type="transmembrane region" description="Helical" evidence="1">
    <location>
        <begin position="74"/>
        <end position="92"/>
    </location>
</feature>
<comment type="caution">
    <text evidence="2">The sequence shown here is derived from an EMBL/GenBank/DDBJ whole genome shotgun (WGS) entry which is preliminary data.</text>
</comment>
<dbReference type="Proteomes" id="UP000651208">
    <property type="component" value="Unassembled WGS sequence"/>
</dbReference>
<name>A0ABR7QZ16_9GAMM</name>
<feature type="transmembrane region" description="Helical" evidence="1">
    <location>
        <begin position="326"/>
        <end position="350"/>
    </location>
</feature>